<gene>
    <name evidence="1" type="ORF">CEJ45_22175</name>
</gene>
<dbReference type="Proteomes" id="UP000214747">
    <property type="component" value="Unassembled WGS sequence"/>
</dbReference>
<evidence type="ECO:0008006" key="3">
    <source>
        <dbReference type="Google" id="ProtNLM"/>
    </source>
</evidence>
<comment type="caution">
    <text evidence="1">The sequence shown here is derived from an EMBL/GenBank/DDBJ whole genome shotgun (WGS) entry which is preliminary data.</text>
</comment>
<dbReference type="AlphaFoldDB" id="A0A225SNB2"/>
<sequence length="131" mass="15410">MKTLRLKSGAEVLVDDEDFDFVSQYSWHVSHNGYAIRRAVEPSGRKRVIYMHKELMTPSPGNEIDHADMNKLNNCRSNLREASRTLNNANHRPREGCSSKFKGVAWHKNYKRWWSYINKNGNRSRFDLWIA</sequence>
<dbReference type="InterPro" id="IPR044925">
    <property type="entry name" value="His-Me_finger_sf"/>
</dbReference>
<evidence type="ECO:0000313" key="1">
    <source>
        <dbReference type="EMBL" id="OWY32215.1"/>
    </source>
</evidence>
<evidence type="ECO:0000313" key="2">
    <source>
        <dbReference type="Proteomes" id="UP000214747"/>
    </source>
</evidence>
<organism evidence="1 2">
    <name type="scientific">Herbaspirillum aquaticum</name>
    <dbReference type="NCBI Taxonomy" id="568783"/>
    <lineage>
        <taxon>Bacteria</taxon>
        <taxon>Pseudomonadati</taxon>
        <taxon>Pseudomonadota</taxon>
        <taxon>Betaproteobacteria</taxon>
        <taxon>Burkholderiales</taxon>
        <taxon>Oxalobacteraceae</taxon>
        <taxon>Herbaspirillum</taxon>
    </lineage>
</organism>
<dbReference type="Gene3D" id="3.90.75.20">
    <property type="match status" value="1"/>
</dbReference>
<proteinExistence type="predicted"/>
<keyword evidence="2" id="KW-1185">Reference proteome</keyword>
<dbReference type="RefSeq" id="WP_088757219.1">
    <property type="nucleotide sequence ID" value="NZ_NJGV01000028.1"/>
</dbReference>
<dbReference type="EMBL" id="NJGV01000028">
    <property type="protein sequence ID" value="OWY32215.1"/>
    <property type="molecule type" value="Genomic_DNA"/>
</dbReference>
<accession>A0A225SNB2</accession>
<protein>
    <recommendedName>
        <fullName evidence="3">HNH nuclease domain-containing protein</fullName>
    </recommendedName>
</protein>
<reference evidence="1 2" key="1">
    <citation type="journal article" date="2010" name="Int. J. Syst. Evol. Microbiol.">
        <title>Reclassification of Herbaspirillum putei as a later heterotypic synonym of Herbaspirillum huttiense, with the description of H. huttiense subsp. huttiense subsp. nov. and H. huttiense subsp. putei subsp. nov., comb. nov., and description of Herbaspirillum aquaticum sp. nov.</title>
        <authorList>
            <person name="Dobritsa A.P."/>
            <person name="Reddy M.C."/>
            <person name="Samadpour M."/>
        </authorList>
    </citation>
    <scope>NUCLEOTIDE SEQUENCE [LARGE SCALE GENOMIC DNA]</scope>
    <source>
        <strain evidence="1 2">IEH 4430</strain>
    </source>
</reference>
<name>A0A225SNB2_9BURK</name>
<dbReference type="SUPFAM" id="SSF54060">
    <property type="entry name" value="His-Me finger endonucleases"/>
    <property type="match status" value="1"/>
</dbReference>